<feature type="domain" description="CCDC174 alpha/beta GRSR" evidence="3">
    <location>
        <begin position="103"/>
        <end position="132"/>
    </location>
</feature>
<feature type="compositionally biased region" description="Acidic residues" evidence="2">
    <location>
        <begin position="71"/>
        <end position="86"/>
    </location>
</feature>
<reference evidence="4 5" key="1">
    <citation type="submission" date="2015-09" db="EMBL/GenBank/DDBJ databases">
        <title>Draft genome of the scarab beetle Oryctes borbonicus.</title>
        <authorList>
            <person name="Meyer J.M."/>
            <person name="Markov G.V."/>
            <person name="Baskaran P."/>
            <person name="Herrmann M."/>
            <person name="Sommer R.J."/>
            <person name="Roedelsperger C."/>
        </authorList>
    </citation>
    <scope>NUCLEOTIDE SEQUENCE [LARGE SCALE GENOMIC DNA]</scope>
    <source>
        <strain evidence="4">OB123</strain>
        <tissue evidence="4">Whole animal</tissue>
    </source>
</reference>
<feature type="compositionally biased region" description="Basic and acidic residues" evidence="2">
    <location>
        <begin position="353"/>
        <end position="379"/>
    </location>
</feature>
<dbReference type="GO" id="GO:0005634">
    <property type="term" value="C:nucleus"/>
    <property type="evidence" value="ECO:0007669"/>
    <property type="project" value="TreeGrafter"/>
</dbReference>
<dbReference type="AlphaFoldDB" id="A0A0T6B034"/>
<protein>
    <recommendedName>
        <fullName evidence="3">CCDC174 alpha/beta GRSR domain-containing protein</fullName>
    </recommendedName>
</protein>
<dbReference type="InterPro" id="IPR025066">
    <property type="entry name" value="CCDC174-like"/>
</dbReference>
<feature type="compositionally biased region" description="Basic and acidic residues" evidence="2">
    <location>
        <begin position="333"/>
        <end position="344"/>
    </location>
</feature>
<dbReference type="Pfam" id="PF25449">
    <property type="entry name" value="CCDC174_GRSR"/>
    <property type="match status" value="1"/>
</dbReference>
<feature type="region of interest" description="Disordered" evidence="2">
    <location>
        <begin position="60"/>
        <end position="98"/>
    </location>
</feature>
<feature type="compositionally biased region" description="Basic and acidic residues" evidence="2">
    <location>
        <begin position="127"/>
        <end position="151"/>
    </location>
</feature>
<proteinExistence type="predicted"/>
<feature type="region of interest" description="Disordered" evidence="2">
    <location>
        <begin position="213"/>
        <end position="306"/>
    </location>
</feature>
<accession>A0A0T6B034</accession>
<name>A0A0T6B034_9SCAR</name>
<dbReference type="Pfam" id="PF13300">
    <property type="entry name" value="DUF4078"/>
    <property type="match status" value="1"/>
</dbReference>
<dbReference type="PANTHER" id="PTHR15885:SF1">
    <property type="entry name" value="COILED-COIL DOMAIN-CONTAINING PROTEIN 174"/>
    <property type="match status" value="1"/>
</dbReference>
<keyword evidence="5" id="KW-1185">Reference proteome</keyword>
<dbReference type="EMBL" id="LJIG01016371">
    <property type="protein sequence ID" value="KRT80803.1"/>
    <property type="molecule type" value="Genomic_DNA"/>
</dbReference>
<gene>
    <name evidence="4" type="ORF">AMK59_5737</name>
</gene>
<evidence type="ECO:0000259" key="3">
    <source>
        <dbReference type="Pfam" id="PF25449"/>
    </source>
</evidence>
<sequence>GSPLDLKNKGVKERERNDTIEDDDLLKRSKSALEAKSLLYEKLSKGGSNREEDAKYLVQFRKKNNNLPPSDSEEEDFDRYPEEEEENHFSDEYEPAKNPDEEWVEYVDCLGRTRKCMKKDLPYLKERDSDLKSKVRNNDNEEDVQQKEDKPSSSMKPEDFDENSELLSNDMRTELLRRKWEQEEDELRKKTDIHYQDILFDEARVHGVGYYGFSKDEKERAKQQEALKKLREETEREQKKAEQLRQMRDKQMATRTRAAKNRRRARLGLPPEEEHEEVPNSTESTTDETVEKEKTPEELAAEKEKELLRQKHIRPWDYGKEGVKEHIEYTQEDWIHKQRRERNQEFAPPSLYQDDKNSLYFTSKRDTKDKDNNHKKDNFYIDTSRPPPKIKNPSKRKVNPYKTEEHRDYRESKKFDATPIVDEPIGFNDNQDELLKDYLAHKASSDSESEAESP</sequence>
<evidence type="ECO:0000256" key="1">
    <source>
        <dbReference type="ARBA" id="ARBA00023054"/>
    </source>
</evidence>
<organism evidence="4 5">
    <name type="scientific">Oryctes borbonicus</name>
    <dbReference type="NCBI Taxonomy" id="1629725"/>
    <lineage>
        <taxon>Eukaryota</taxon>
        <taxon>Metazoa</taxon>
        <taxon>Ecdysozoa</taxon>
        <taxon>Arthropoda</taxon>
        <taxon>Hexapoda</taxon>
        <taxon>Insecta</taxon>
        <taxon>Pterygota</taxon>
        <taxon>Neoptera</taxon>
        <taxon>Endopterygota</taxon>
        <taxon>Coleoptera</taxon>
        <taxon>Polyphaga</taxon>
        <taxon>Scarabaeiformia</taxon>
        <taxon>Scarabaeidae</taxon>
        <taxon>Dynastinae</taxon>
        <taxon>Oryctes</taxon>
    </lineage>
</organism>
<feature type="compositionally biased region" description="Basic and acidic residues" evidence="2">
    <location>
        <begin position="214"/>
        <end position="252"/>
    </location>
</feature>
<feature type="non-terminal residue" evidence="4">
    <location>
        <position position="454"/>
    </location>
</feature>
<dbReference type="InterPro" id="IPR057464">
    <property type="entry name" value="CCDC174_GRSR"/>
</dbReference>
<dbReference type="OrthoDB" id="333551at2759"/>
<evidence type="ECO:0000313" key="5">
    <source>
        <dbReference type="Proteomes" id="UP000051574"/>
    </source>
</evidence>
<dbReference type="Proteomes" id="UP000051574">
    <property type="component" value="Unassembled WGS sequence"/>
</dbReference>
<feature type="compositionally biased region" description="Basic residues" evidence="2">
    <location>
        <begin position="257"/>
        <end position="266"/>
    </location>
</feature>
<feature type="compositionally biased region" description="Basic and acidic residues" evidence="2">
    <location>
        <begin position="402"/>
        <end position="416"/>
    </location>
</feature>
<comment type="caution">
    <text evidence="4">The sequence shown here is derived from an EMBL/GenBank/DDBJ whole genome shotgun (WGS) entry which is preliminary data.</text>
</comment>
<feature type="region of interest" description="Disordered" evidence="2">
    <location>
        <begin position="333"/>
        <end position="429"/>
    </location>
</feature>
<keyword evidence="1" id="KW-0175">Coiled coil</keyword>
<evidence type="ECO:0000256" key="2">
    <source>
        <dbReference type="SAM" id="MobiDB-lite"/>
    </source>
</evidence>
<evidence type="ECO:0000313" key="4">
    <source>
        <dbReference type="EMBL" id="KRT80803.1"/>
    </source>
</evidence>
<dbReference type="PANTHER" id="PTHR15885">
    <property type="entry name" value="COILED-COIL DOMAIN-CONTAINING PROTEIN 174"/>
    <property type="match status" value="1"/>
</dbReference>
<feature type="compositionally biased region" description="Basic and acidic residues" evidence="2">
    <location>
        <begin position="87"/>
        <end position="98"/>
    </location>
</feature>
<feature type="compositionally biased region" description="Basic and acidic residues" evidence="2">
    <location>
        <begin position="289"/>
        <end position="306"/>
    </location>
</feature>
<feature type="region of interest" description="Disordered" evidence="2">
    <location>
        <begin position="127"/>
        <end position="168"/>
    </location>
</feature>
<feature type="non-terminal residue" evidence="4">
    <location>
        <position position="1"/>
    </location>
</feature>